<reference evidence="1" key="1">
    <citation type="submission" date="2020-02" db="EMBL/GenBank/DDBJ databases">
        <authorList>
            <person name="Meier V. D."/>
        </authorList>
    </citation>
    <scope>NUCLEOTIDE SEQUENCE</scope>
    <source>
        <strain evidence="1">AVDCRST_MAG84</strain>
    </source>
</reference>
<proteinExistence type="predicted"/>
<sequence>MLSQAQCPMPHSHALSCTEISTYSCALRGRDFLRQLIK</sequence>
<gene>
    <name evidence="1" type="ORF">AVDCRST_MAG84-7633</name>
</gene>
<dbReference type="AlphaFoldDB" id="A0A6J4Q1S3"/>
<accession>A0A6J4Q1S3</accession>
<name>A0A6J4Q1S3_9CYAN</name>
<dbReference type="EMBL" id="CADCTZ010001874">
    <property type="protein sequence ID" value="CAA9428438.1"/>
    <property type="molecule type" value="Genomic_DNA"/>
</dbReference>
<organism evidence="1">
    <name type="scientific">uncultured Microcoleus sp</name>
    <dbReference type="NCBI Taxonomy" id="259945"/>
    <lineage>
        <taxon>Bacteria</taxon>
        <taxon>Bacillati</taxon>
        <taxon>Cyanobacteriota</taxon>
        <taxon>Cyanophyceae</taxon>
        <taxon>Oscillatoriophycideae</taxon>
        <taxon>Oscillatoriales</taxon>
        <taxon>Microcoleaceae</taxon>
        <taxon>Microcoleus</taxon>
        <taxon>environmental samples</taxon>
    </lineage>
</organism>
<protein>
    <submittedName>
        <fullName evidence="1">Uncharacterized protein</fullName>
    </submittedName>
</protein>
<evidence type="ECO:0000313" key="1">
    <source>
        <dbReference type="EMBL" id="CAA9428438.1"/>
    </source>
</evidence>